<dbReference type="PANTHER" id="PTHR34856:SF2">
    <property type="entry name" value="PROTEIN NRFD"/>
    <property type="match status" value="1"/>
</dbReference>
<keyword evidence="5 7" id="KW-1133">Transmembrane helix</keyword>
<evidence type="ECO:0000313" key="8">
    <source>
        <dbReference type="EMBL" id="RFA32503.1"/>
    </source>
</evidence>
<keyword evidence="4 7" id="KW-0812">Transmembrane</keyword>
<evidence type="ECO:0000256" key="2">
    <source>
        <dbReference type="ARBA" id="ARBA00008929"/>
    </source>
</evidence>
<evidence type="ECO:0000256" key="3">
    <source>
        <dbReference type="ARBA" id="ARBA00022475"/>
    </source>
</evidence>
<comment type="caution">
    <text evidence="8">The sequence shown here is derived from an EMBL/GenBank/DDBJ whole genome shotgun (WGS) entry which is preliminary data.</text>
</comment>
<gene>
    <name evidence="8" type="ORF">CAI16_17755</name>
</gene>
<evidence type="ECO:0000256" key="7">
    <source>
        <dbReference type="SAM" id="Phobius"/>
    </source>
</evidence>
<dbReference type="AlphaFoldDB" id="A0A3E0WJX5"/>
<feature type="transmembrane region" description="Helical" evidence="7">
    <location>
        <begin position="346"/>
        <end position="369"/>
    </location>
</feature>
<dbReference type="Proteomes" id="UP000256488">
    <property type="component" value="Unassembled WGS sequence"/>
</dbReference>
<feature type="transmembrane region" description="Helical" evidence="7">
    <location>
        <begin position="21"/>
        <end position="42"/>
    </location>
</feature>
<evidence type="ECO:0000256" key="6">
    <source>
        <dbReference type="ARBA" id="ARBA00023136"/>
    </source>
</evidence>
<feature type="transmembrane region" description="Helical" evidence="7">
    <location>
        <begin position="62"/>
        <end position="86"/>
    </location>
</feature>
<evidence type="ECO:0000256" key="4">
    <source>
        <dbReference type="ARBA" id="ARBA00022692"/>
    </source>
</evidence>
<dbReference type="Gene3D" id="1.20.1630.10">
    <property type="entry name" value="Formate dehydrogenase/DMSO reductase domain"/>
    <property type="match status" value="1"/>
</dbReference>
<accession>A0A3E0WJX5</accession>
<feature type="transmembrane region" description="Helical" evidence="7">
    <location>
        <begin position="235"/>
        <end position="258"/>
    </location>
</feature>
<evidence type="ECO:0000256" key="1">
    <source>
        <dbReference type="ARBA" id="ARBA00004651"/>
    </source>
</evidence>
<name>A0A3E0WJX5_9BACI</name>
<evidence type="ECO:0000256" key="5">
    <source>
        <dbReference type="ARBA" id="ARBA00022989"/>
    </source>
</evidence>
<dbReference type="InterPro" id="IPR052049">
    <property type="entry name" value="Electron_transfer_protein"/>
</dbReference>
<feature type="transmembrane region" description="Helical" evidence="7">
    <location>
        <begin position="389"/>
        <end position="409"/>
    </location>
</feature>
<protein>
    <submittedName>
        <fullName evidence="8">Molybdopterin oxidoreductase</fullName>
    </submittedName>
</protein>
<feature type="transmembrane region" description="Helical" evidence="7">
    <location>
        <begin position="98"/>
        <end position="116"/>
    </location>
</feature>
<evidence type="ECO:0000313" key="9">
    <source>
        <dbReference type="Proteomes" id="UP000256488"/>
    </source>
</evidence>
<sequence length="430" mass="48143">MSTVANEAKQSHYKSKKAQSIWFKWWVGILCVLFAIGAYFIVERLWLGLTTTNLSSITPWGAWIAFYIFFVGLSAGSFLLSTMIFVFGMERYEKVGKMALFTAIVCMIVALTFVLMDLGRPERAFSALIHWNVTSILAWEMRFYVIYITLLTVELYVAMRADFVRLSSYNSLKGKIARLLTFKNSTINDYTKKRDHRWMKILGTIGIPLAILGVHGGTGAIFAVVSARSSWNSGIFPIIFVVSAMVSGTALLLAIYIIRSKALKQPIDQGMVIGLAKVMIAFLFIDLLLQFYDYLVALYSLADSHLLSLQTMMRSSYSWSFWGIQVFLGSVVPIFLVYYKKTAKNINALLIAAILVVIGIIGVRFNIVVPSQIVPIMEGMPAGDYYPTYNEWLVSVGIVAMGLLIFTIADRLLPLDQADDVSEMGDQNGR</sequence>
<dbReference type="EMBL" id="NFZX01000061">
    <property type="protein sequence ID" value="RFA32503.1"/>
    <property type="molecule type" value="Genomic_DNA"/>
</dbReference>
<comment type="similarity">
    <text evidence="2">Belongs to the NrfD family.</text>
</comment>
<feature type="transmembrane region" description="Helical" evidence="7">
    <location>
        <begin position="278"/>
        <end position="299"/>
    </location>
</feature>
<dbReference type="PANTHER" id="PTHR34856">
    <property type="entry name" value="PROTEIN NRFD"/>
    <property type="match status" value="1"/>
</dbReference>
<reference evidence="8 9" key="1">
    <citation type="submission" date="2017-05" db="EMBL/GenBank/DDBJ databases">
        <title>Virgibacillus sp. AK90 isolated from a saltern of Kakinada, India.</title>
        <authorList>
            <person name="Gupta V."/>
            <person name="Sidhu C."/>
            <person name="Korpole S."/>
            <person name="Pinnaka A.K."/>
        </authorList>
    </citation>
    <scope>NUCLEOTIDE SEQUENCE [LARGE SCALE GENOMIC DNA]</scope>
    <source>
        <strain evidence="8 9">AK90</strain>
    </source>
</reference>
<feature type="transmembrane region" description="Helical" evidence="7">
    <location>
        <begin position="319"/>
        <end position="339"/>
    </location>
</feature>
<feature type="transmembrane region" description="Helical" evidence="7">
    <location>
        <begin position="136"/>
        <end position="157"/>
    </location>
</feature>
<proteinExistence type="inferred from homology"/>
<dbReference type="Pfam" id="PF03916">
    <property type="entry name" value="NrfD"/>
    <property type="match status" value="1"/>
</dbReference>
<dbReference type="InterPro" id="IPR005614">
    <property type="entry name" value="NrfD-like"/>
</dbReference>
<comment type="subcellular location">
    <subcellularLocation>
        <location evidence="1">Cell membrane</location>
        <topology evidence="1">Multi-pass membrane protein</topology>
    </subcellularLocation>
</comment>
<feature type="transmembrane region" description="Helical" evidence="7">
    <location>
        <begin position="201"/>
        <end position="223"/>
    </location>
</feature>
<dbReference type="RefSeq" id="WP_116279456.1">
    <property type="nucleotide sequence ID" value="NZ_NFZX01000061.1"/>
</dbReference>
<organism evidence="8 9">
    <name type="scientific">Virgibacillus dokdonensis</name>
    <dbReference type="NCBI Taxonomy" id="302167"/>
    <lineage>
        <taxon>Bacteria</taxon>
        <taxon>Bacillati</taxon>
        <taxon>Bacillota</taxon>
        <taxon>Bacilli</taxon>
        <taxon>Bacillales</taxon>
        <taxon>Bacillaceae</taxon>
        <taxon>Virgibacillus</taxon>
    </lineage>
</organism>
<keyword evidence="6 7" id="KW-0472">Membrane</keyword>
<dbReference type="GO" id="GO:0005886">
    <property type="term" value="C:plasma membrane"/>
    <property type="evidence" value="ECO:0007669"/>
    <property type="project" value="UniProtKB-SubCell"/>
</dbReference>
<keyword evidence="3" id="KW-1003">Cell membrane</keyword>